<organism evidence="1 2">
    <name type="scientific">Malaciobacter mytili LMG 24559</name>
    <dbReference type="NCBI Taxonomy" id="1032238"/>
    <lineage>
        <taxon>Bacteria</taxon>
        <taxon>Pseudomonadati</taxon>
        <taxon>Campylobacterota</taxon>
        <taxon>Epsilonproteobacteria</taxon>
        <taxon>Campylobacterales</taxon>
        <taxon>Arcobacteraceae</taxon>
        <taxon>Malaciobacter</taxon>
    </lineage>
</organism>
<dbReference type="RefSeq" id="WP_114842759.1">
    <property type="nucleotide sequence ID" value="NZ_CP031219.1"/>
</dbReference>
<dbReference type="AlphaFoldDB" id="A0AAX2AG05"/>
<dbReference type="EMBL" id="NXID01000017">
    <property type="protein sequence ID" value="RXK15954.1"/>
    <property type="molecule type" value="Genomic_DNA"/>
</dbReference>
<proteinExistence type="predicted"/>
<evidence type="ECO:0000313" key="2">
    <source>
        <dbReference type="Proteomes" id="UP000290092"/>
    </source>
</evidence>
<sequence length="146" mass="16684">MINEIIEQNSYKDLVASQINEIINFLLKNNKEFSITANLEAMEFNPELPSTIKSQLSKFSLYILSNYTYTTVKIINETILSFEAGFGSENFGSTVQVPLHSIFQIIIDDSILYLNPIATVDKFNTKPKEKSLNNFKNNPRNLKLIK</sequence>
<evidence type="ECO:0008006" key="3">
    <source>
        <dbReference type="Google" id="ProtNLM"/>
    </source>
</evidence>
<dbReference type="KEGG" id="amyt:AMYT_2404"/>
<accession>A0AAX2AG05</accession>
<evidence type="ECO:0000313" key="1">
    <source>
        <dbReference type="EMBL" id="RXK15954.1"/>
    </source>
</evidence>
<protein>
    <recommendedName>
        <fullName evidence="3">Stringent starvation protein B</fullName>
    </recommendedName>
</protein>
<gene>
    <name evidence="1" type="ORF">CP985_06215</name>
</gene>
<dbReference type="Proteomes" id="UP000290092">
    <property type="component" value="Unassembled WGS sequence"/>
</dbReference>
<reference evidence="1 2" key="1">
    <citation type="submission" date="2017-09" db="EMBL/GenBank/DDBJ databases">
        <title>Genomics of the genus Arcobacter.</title>
        <authorList>
            <person name="Perez-Cataluna A."/>
            <person name="Figueras M.J."/>
            <person name="Salas-Masso N."/>
        </authorList>
    </citation>
    <scope>NUCLEOTIDE SEQUENCE [LARGE SCALE GENOMIC DNA]</scope>
    <source>
        <strain evidence="1 2">CECT 7386</strain>
    </source>
</reference>
<keyword evidence="2" id="KW-1185">Reference proteome</keyword>
<comment type="caution">
    <text evidence="1">The sequence shown here is derived from an EMBL/GenBank/DDBJ whole genome shotgun (WGS) entry which is preliminary data.</text>
</comment>
<name>A0AAX2AG05_9BACT</name>